<dbReference type="EMBL" id="JAMQOQ010000005">
    <property type="protein sequence ID" value="MDS0295778.1"/>
    <property type="molecule type" value="Genomic_DNA"/>
</dbReference>
<sequence>MSDDPNIVDRIKPTYPQLQDLRTDDTDVSEDAPIGPGETVRIDYREPTLVTRAGTARTYSARNLEDGEPVGEAWSLSETAVRGLMRRYEWTRMENEAVASVRGERGE</sequence>
<gene>
    <name evidence="1" type="ORF">NDI79_16515</name>
</gene>
<evidence type="ECO:0000313" key="1">
    <source>
        <dbReference type="EMBL" id="MDS0295778.1"/>
    </source>
</evidence>
<keyword evidence="2" id="KW-1185">Reference proteome</keyword>
<organism evidence="1 2">
    <name type="scientific">Halogeometricum luteum</name>
    <dbReference type="NCBI Taxonomy" id="2950537"/>
    <lineage>
        <taxon>Archaea</taxon>
        <taxon>Methanobacteriati</taxon>
        <taxon>Methanobacteriota</taxon>
        <taxon>Stenosarchaea group</taxon>
        <taxon>Halobacteria</taxon>
        <taxon>Halobacteriales</taxon>
        <taxon>Haloferacaceae</taxon>
        <taxon>Halogeometricum</taxon>
    </lineage>
</organism>
<reference evidence="1 2" key="1">
    <citation type="submission" date="2022-06" db="EMBL/GenBank/DDBJ databases">
        <title>Halogeometricum sp. a new haloarchaeum isolate from saline soil.</title>
        <authorList>
            <person name="Strakova D."/>
            <person name="Galisteo C."/>
            <person name="Sanchez-Porro C."/>
            <person name="Ventosa A."/>
        </authorList>
    </citation>
    <scope>NUCLEOTIDE SEQUENCE [LARGE SCALE GENOMIC DNA]</scope>
    <source>
        <strain evidence="2">S3BR25-2</strain>
    </source>
</reference>
<protein>
    <submittedName>
        <fullName evidence="1">Uncharacterized protein</fullName>
    </submittedName>
</protein>
<accession>A0ABU2G6J7</accession>
<comment type="caution">
    <text evidence="1">The sequence shown here is derived from an EMBL/GenBank/DDBJ whole genome shotgun (WGS) entry which is preliminary data.</text>
</comment>
<name>A0ABU2G6J7_9EURY</name>
<dbReference type="Proteomes" id="UP001254813">
    <property type="component" value="Unassembled WGS sequence"/>
</dbReference>
<proteinExistence type="predicted"/>
<evidence type="ECO:0000313" key="2">
    <source>
        <dbReference type="Proteomes" id="UP001254813"/>
    </source>
</evidence>
<dbReference type="RefSeq" id="WP_310929738.1">
    <property type="nucleotide sequence ID" value="NZ_JAMQOQ010000005.1"/>
</dbReference>